<comment type="similarity">
    <text evidence="2">Belongs to the UPF0702 family.</text>
</comment>
<keyword evidence="3" id="KW-1003">Cell membrane</keyword>
<evidence type="ECO:0000256" key="1">
    <source>
        <dbReference type="ARBA" id="ARBA00004651"/>
    </source>
</evidence>
<dbReference type="InterPro" id="IPR023090">
    <property type="entry name" value="UPF0702_alpha/beta_dom_sf"/>
</dbReference>
<evidence type="ECO:0000256" key="5">
    <source>
        <dbReference type="ARBA" id="ARBA00022989"/>
    </source>
</evidence>
<evidence type="ECO:0000313" key="9">
    <source>
        <dbReference type="EMBL" id="MBN7799433.1"/>
    </source>
</evidence>
<dbReference type="EMBL" id="JAFKCW010000001">
    <property type="protein sequence ID" value="MBN7799433.1"/>
    <property type="molecule type" value="Genomic_DNA"/>
</dbReference>
<sequence>METEETFKLFESKRLLIGEQIPYSFLLEVLARSAIMFMVTLVILRMSGKRGIKQLSIFELAILISLGSAAGDPMFYQEVGLLPAIAVLCVVIMLYKCLTYLSGKFESIEKFVEGKAIKLIEEGRILQHVLKKESLAYDELFSQLRQHSVSHLGQIKTAYLETSGDLSIYYFADQQTDAGLPILPELYDHSVNDFNGSVYACKLCGNTAKLHRIEVCTVCAGQEWVKAIKTTRIS</sequence>
<evidence type="ECO:0000256" key="3">
    <source>
        <dbReference type="ARBA" id="ARBA00022475"/>
    </source>
</evidence>
<keyword evidence="4 7" id="KW-0812">Transmembrane</keyword>
<dbReference type="PANTHER" id="PTHR34582">
    <property type="entry name" value="UPF0702 TRANSMEMBRANE PROTEIN YCAP"/>
    <property type="match status" value="1"/>
</dbReference>
<dbReference type="Gene3D" id="3.30.240.20">
    <property type="entry name" value="bsu07140 like domains"/>
    <property type="match status" value="1"/>
</dbReference>
<comment type="subcellular location">
    <subcellularLocation>
        <location evidence="1">Cell membrane</location>
        <topology evidence="1">Multi-pass membrane protein</topology>
    </subcellularLocation>
</comment>
<dbReference type="Pfam" id="PF04239">
    <property type="entry name" value="DUF421"/>
    <property type="match status" value="1"/>
</dbReference>
<dbReference type="Proteomes" id="UP000664698">
    <property type="component" value="Unassembled WGS sequence"/>
</dbReference>
<keyword evidence="5 7" id="KW-1133">Transmembrane helix</keyword>
<dbReference type="InterPro" id="IPR007353">
    <property type="entry name" value="DUF421"/>
</dbReference>
<gene>
    <name evidence="9" type="ORF">J0A67_01100</name>
</gene>
<protein>
    <submittedName>
        <fullName evidence="9">DUF421 domain-containing protein</fullName>
    </submittedName>
</protein>
<feature type="transmembrane region" description="Helical" evidence="7">
    <location>
        <begin position="20"/>
        <end position="44"/>
    </location>
</feature>
<reference evidence="9 10" key="1">
    <citation type="submission" date="2021-03" db="EMBL/GenBank/DDBJ databases">
        <title>novel species isolated from a fishpond in China.</title>
        <authorList>
            <person name="Lu H."/>
            <person name="Cai Z."/>
        </authorList>
    </citation>
    <scope>NUCLEOTIDE SEQUENCE [LARGE SCALE GENOMIC DNA]</scope>
    <source>
        <strain evidence="9 10">JCM 31546</strain>
    </source>
</reference>
<feature type="domain" description="YetF C-terminal" evidence="8">
    <location>
        <begin position="104"/>
        <end position="177"/>
    </location>
</feature>
<evidence type="ECO:0000259" key="8">
    <source>
        <dbReference type="Pfam" id="PF04239"/>
    </source>
</evidence>
<dbReference type="PANTHER" id="PTHR34582:SF6">
    <property type="entry name" value="UPF0702 TRANSMEMBRANE PROTEIN YCAP"/>
    <property type="match status" value="1"/>
</dbReference>
<evidence type="ECO:0000256" key="2">
    <source>
        <dbReference type="ARBA" id="ARBA00006448"/>
    </source>
</evidence>
<feature type="transmembrane region" description="Helical" evidence="7">
    <location>
        <begin position="81"/>
        <end position="101"/>
    </location>
</feature>
<dbReference type="RefSeq" id="WP_206567427.1">
    <property type="nucleotide sequence ID" value="NZ_JAFKCW010000001.1"/>
</dbReference>
<proteinExistence type="inferred from homology"/>
<evidence type="ECO:0000313" key="10">
    <source>
        <dbReference type="Proteomes" id="UP000664698"/>
    </source>
</evidence>
<evidence type="ECO:0000256" key="7">
    <source>
        <dbReference type="SAM" id="Phobius"/>
    </source>
</evidence>
<organism evidence="9 10">
    <name type="scientific">Algoriphagus aestuariicola</name>
    <dbReference type="NCBI Taxonomy" id="1852016"/>
    <lineage>
        <taxon>Bacteria</taxon>
        <taxon>Pseudomonadati</taxon>
        <taxon>Bacteroidota</taxon>
        <taxon>Cytophagia</taxon>
        <taxon>Cytophagales</taxon>
        <taxon>Cyclobacteriaceae</taxon>
        <taxon>Algoriphagus</taxon>
    </lineage>
</organism>
<evidence type="ECO:0000256" key="4">
    <source>
        <dbReference type="ARBA" id="ARBA00022692"/>
    </source>
</evidence>
<keyword evidence="6 7" id="KW-0472">Membrane</keyword>
<accession>A0ABS3BJU4</accession>
<keyword evidence="10" id="KW-1185">Reference proteome</keyword>
<evidence type="ECO:0000256" key="6">
    <source>
        <dbReference type="ARBA" id="ARBA00023136"/>
    </source>
</evidence>
<comment type="caution">
    <text evidence="9">The sequence shown here is derived from an EMBL/GenBank/DDBJ whole genome shotgun (WGS) entry which is preliminary data.</text>
</comment>
<name>A0ABS3BJU4_9BACT</name>